<keyword evidence="3" id="KW-0456">Lyase</keyword>
<dbReference type="Pfam" id="PF01370">
    <property type="entry name" value="Epimerase"/>
    <property type="match status" value="1"/>
</dbReference>
<sequence length="278" mass="32189">MKKRCLVTGATGFVGSNLCKKLIEQDWNVTIICRKSSKLDNLEEIKNKINIFEYDNDLKNMIKFFKENKFEIVFHLASLFIAEHESKDVDNLLNSNIVFGTHLLEGMKESENKLLINTGTSWQHYNSEEYNPVDLYAATKEAFEKIIKYYVEAEGVRCITLKLFDTYGENDKRPKLINLLNKFVDEGKELEMSLGEQKLDLVHIDIVTDTFIKAYELLKSNEEIRNEVYGVSSGKQISLRGIVENFEKKTGKKLKINWGAKPYRKREVMGPIKTLKKI</sequence>
<dbReference type="Gene3D" id="3.40.50.720">
    <property type="entry name" value="NAD(P)-binding Rossmann-like Domain"/>
    <property type="match status" value="1"/>
</dbReference>
<organism evidence="3 4">
    <name type="scientific">Fusobacterium ulcerans</name>
    <dbReference type="NCBI Taxonomy" id="861"/>
    <lineage>
        <taxon>Bacteria</taxon>
        <taxon>Fusobacteriati</taxon>
        <taxon>Fusobacteriota</taxon>
        <taxon>Fusobacteriia</taxon>
        <taxon>Fusobacteriales</taxon>
        <taxon>Fusobacteriaceae</taxon>
        <taxon>Fusobacterium</taxon>
    </lineage>
</organism>
<dbReference type="InterPro" id="IPR036291">
    <property type="entry name" value="NAD(P)-bd_dom_sf"/>
</dbReference>
<dbReference type="KEGG" id="ful:C4N20_11270"/>
<dbReference type="EC" id="4.2.1.46" evidence="3"/>
<dbReference type="RefSeq" id="WP_005976415.1">
    <property type="nucleotide sequence ID" value="NZ_CABKNW010000001.1"/>
</dbReference>
<reference evidence="3 4" key="1">
    <citation type="submission" date="2018-06" db="EMBL/GenBank/DDBJ databases">
        <authorList>
            <consortium name="Pathogen Informatics"/>
            <person name="Doyle S."/>
        </authorList>
    </citation>
    <scope>NUCLEOTIDE SEQUENCE [LARGE SCALE GENOMIC DNA]</scope>
    <source>
        <strain evidence="3 4">NCTC12112</strain>
    </source>
</reference>
<dbReference type="SUPFAM" id="SSF51735">
    <property type="entry name" value="NAD(P)-binding Rossmann-fold domains"/>
    <property type="match status" value="1"/>
</dbReference>
<evidence type="ECO:0000259" key="2">
    <source>
        <dbReference type="Pfam" id="PF01370"/>
    </source>
</evidence>
<comment type="similarity">
    <text evidence="1">Belongs to the NAD(P)-dependent epimerase/dehydratase family.</text>
</comment>
<dbReference type="GeneID" id="78455394"/>
<accession>A0AAX2J9I4</accession>
<feature type="domain" description="NAD-dependent epimerase/dehydratase" evidence="2">
    <location>
        <begin position="6"/>
        <end position="220"/>
    </location>
</feature>
<gene>
    <name evidence="3" type="primary">rffG_1</name>
    <name evidence="3" type="ORF">NCTC12112_00810</name>
</gene>
<dbReference type="PANTHER" id="PTHR43000">
    <property type="entry name" value="DTDP-D-GLUCOSE 4,6-DEHYDRATASE-RELATED"/>
    <property type="match status" value="1"/>
</dbReference>
<name>A0AAX2J9I4_9FUSO</name>
<proteinExistence type="inferred from homology"/>
<dbReference type="GO" id="GO:0008460">
    <property type="term" value="F:dTDP-glucose 4,6-dehydratase activity"/>
    <property type="evidence" value="ECO:0007669"/>
    <property type="project" value="UniProtKB-EC"/>
</dbReference>
<dbReference type="Proteomes" id="UP000249008">
    <property type="component" value="Chromosome 1"/>
</dbReference>
<evidence type="ECO:0000313" key="3">
    <source>
        <dbReference type="EMBL" id="SQJ00530.1"/>
    </source>
</evidence>
<dbReference type="AlphaFoldDB" id="A0AAX2J9I4"/>
<dbReference type="InterPro" id="IPR001509">
    <property type="entry name" value="Epimerase_deHydtase"/>
</dbReference>
<protein>
    <submittedName>
        <fullName evidence="3">dTDP-glucose 4,6-dehydratase 2</fullName>
        <ecNumber evidence="3">4.2.1.46</ecNumber>
    </submittedName>
</protein>
<dbReference type="EMBL" id="LS483487">
    <property type="protein sequence ID" value="SQJ00530.1"/>
    <property type="molecule type" value="Genomic_DNA"/>
</dbReference>
<evidence type="ECO:0000313" key="4">
    <source>
        <dbReference type="Proteomes" id="UP000249008"/>
    </source>
</evidence>
<evidence type="ECO:0000256" key="1">
    <source>
        <dbReference type="ARBA" id="ARBA00007637"/>
    </source>
</evidence>